<keyword evidence="5" id="KW-0238">DNA-binding</keyword>
<dbReference type="SUPFAM" id="SSF57716">
    <property type="entry name" value="Glucocorticoid receptor-like (DNA-binding domain)"/>
    <property type="match status" value="1"/>
</dbReference>
<dbReference type="Proteomes" id="UP000054047">
    <property type="component" value="Unassembled WGS sequence"/>
</dbReference>
<dbReference type="InterPro" id="IPR052499">
    <property type="entry name" value="C.elegans_NHRs"/>
</dbReference>
<dbReference type="Pfam" id="PF00105">
    <property type="entry name" value="zf-C4"/>
    <property type="match status" value="1"/>
</dbReference>
<dbReference type="GO" id="GO:0003700">
    <property type="term" value="F:DNA-binding transcription factor activity"/>
    <property type="evidence" value="ECO:0007669"/>
    <property type="project" value="InterPro"/>
</dbReference>
<organism evidence="10 11">
    <name type="scientific">Ancylostoma duodenale</name>
    <dbReference type="NCBI Taxonomy" id="51022"/>
    <lineage>
        <taxon>Eukaryota</taxon>
        <taxon>Metazoa</taxon>
        <taxon>Ecdysozoa</taxon>
        <taxon>Nematoda</taxon>
        <taxon>Chromadorea</taxon>
        <taxon>Rhabditida</taxon>
        <taxon>Rhabditina</taxon>
        <taxon>Rhabditomorpha</taxon>
        <taxon>Strongyloidea</taxon>
        <taxon>Ancylostomatidae</taxon>
        <taxon>Ancylostomatinae</taxon>
        <taxon>Ancylostoma</taxon>
    </lineage>
</organism>
<dbReference type="GO" id="GO:0008270">
    <property type="term" value="F:zinc ion binding"/>
    <property type="evidence" value="ECO:0007669"/>
    <property type="project" value="UniProtKB-KW"/>
</dbReference>
<gene>
    <name evidence="10" type="ORF">ANCDUO_06481</name>
</gene>
<keyword evidence="8" id="KW-0539">Nucleus</keyword>
<dbReference type="GO" id="GO:0043565">
    <property type="term" value="F:sequence-specific DNA binding"/>
    <property type="evidence" value="ECO:0007669"/>
    <property type="project" value="InterPro"/>
</dbReference>
<evidence type="ECO:0000256" key="4">
    <source>
        <dbReference type="ARBA" id="ARBA00023015"/>
    </source>
</evidence>
<keyword evidence="6" id="KW-0804">Transcription</keyword>
<keyword evidence="1" id="KW-0479">Metal-binding</keyword>
<dbReference type="InterPro" id="IPR001628">
    <property type="entry name" value="Znf_hrmn_rcpt"/>
</dbReference>
<sequence>MTICLLMTIKHADEYSRLNMVSNIDDDLDARDSVDLSAQLAEKDSMTCIVCGDVATGRHYGAIACNGCKGTVCSWSD</sequence>
<feature type="domain" description="Nuclear receptor" evidence="9">
    <location>
        <begin position="47"/>
        <end position="70"/>
    </location>
</feature>
<keyword evidence="3" id="KW-0862">Zinc</keyword>
<keyword evidence="7" id="KW-0675">Receptor</keyword>
<reference evidence="10 11" key="1">
    <citation type="submission" date="2013-12" db="EMBL/GenBank/DDBJ databases">
        <title>Draft genome of the parsitic nematode Ancylostoma duodenale.</title>
        <authorList>
            <person name="Mitreva M."/>
        </authorList>
    </citation>
    <scope>NUCLEOTIDE SEQUENCE [LARGE SCALE GENOMIC DNA]</scope>
    <source>
        <strain evidence="10 11">Zhejiang</strain>
    </source>
</reference>
<evidence type="ECO:0000259" key="9">
    <source>
        <dbReference type="Pfam" id="PF00105"/>
    </source>
</evidence>
<evidence type="ECO:0000256" key="6">
    <source>
        <dbReference type="ARBA" id="ARBA00023163"/>
    </source>
</evidence>
<evidence type="ECO:0000256" key="8">
    <source>
        <dbReference type="ARBA" id="ARBA00023242"/>
    </source>
</evidence>
<protein>
    <submittedName>
        <fullName evidence="10">Zinc finger, C4 type</fullName>
    </submittedName>
</protein>
<keyword evidence="4" id="KW-0805">Transcription regulation</keyword>
<dbReference type="EMBL" id="KN728804">
    <property type="protein sequence ID" value="KIH63219.1"/>
    <property type="molecule type" value="Genomic_DNA"/>
</dbReference>
<keyword evidence="2" id="KW-0863">Zinc-finger</keyword>
<evidence type="ECO:0000256" key="1">
    <source>
        <dbReference type="ARBA" id="ARBA00022723"/>
    </source>
</evidence>
<accession>A0A0C2GVZ1</accession>
<evidence type="ECO:0000313" key="10">
    <source>
        <dbReference type="EMBL" id="KIH63219.1"/>
    </source>
</evidence>
<dbReference type="OrthoDB" id="7634782at2759"/>
<proteinExistence type="predicted"/>
<dbReference type="InterPro" id="IPR013088">
    <property type="entry name" value="Znf_NHR/GATA"/>
</dbReference>
<evidence type="ECO:0000256" key="7">
    <source>
        <dbReference type="ARBA" id="ARBA00023170"/>
    </source>
</evidence>
<dbReference type="PANTHER" id="PTHR47630">
    <property type="entry name" value="NUCLEAR HORMONE RECEPTOR FAMILY-RELATED-RELATED"/>
    <property type="match status" value="1"/>
</dbReference>
<evidence type="ECO:0000313" key="11">
    <source>
        <dbReference type="Proteomes" id="UP000054047"/>
    </source>
</evidence>
<evidence type="ECO:0000256" key="5">
    <source>
        <dbReference type="ARBA" id="ARBA00023125"/>
    </source>
</evidence>
<name>A0A0C2GVZ1_9BILA</name>
<keyword evidence="11" id="KW-1185">Reference proteome</keyword>
<evidence type="ECO:0000256" key="3">
    <source>
        <dbReference type="ARBA" id="ARBA00022833"/>
    </source>
</evidence>
<evidence type="ECO:0000256" key="2">
    <source>
        <dbReference type="ARBA" id="ARBA00022771"/>
    </source>
</evidence>
<dbReference type="AlphaFoldDB" id="A0A0C2GVZ1"/>
<dbReference type="Gene3D" id="3.30.50.10">
    <property type="entry name" value="Erythroid Transcription Factor GATA-1, subunit A"/>
    <property type="match status" value="1"/>
</dbReference>